<name>A0ABN7A9F5_9HEMI</name>
<evidence type="ECO:0000313" key="3">
    <source>
        <dbReference type="Proteomes" id="UP001307889"/>
    </source>
</evidence>
<dbReference type="Proteomes" id="UP001307889">
    <property type="component" value="Chromosome 1"/>
</dbReference>
<reference evidence="2 3" key="1">
    <citation type="submission" date="2023-09" db="EMBL/GenBank/DDBJ databases">
        <title>Nesidiocoris tenuis whole genome shotgun sequence.</title>
        <authorList>
            <person name="Shibata T."/>
            <person name="Shimoda M."/>
            <person name="Kobayashi T."/>
            <person name="Uehara T."/>
        </authorList>
    </citation>
    <scope>NUCLEOTIDE SEQUENCE [LARGE SCALE GENOMIC DNA]</scope>
    <source>
        <strain evidence="2 3">Japan</strain>
    </source>
</reference>
<protein>
    <submittedName>
        <fullName evidence="2">Uncharacterized protein</fullName>
    </submittedName>
</protein>
<sequence>MALVSFRKKPAGLTPGSIPALLAAGKTHERKSDPERLTQQNKVREGRRDDDKRGVQGADRYIPEAWPDGKGQ</sequence>
<evidence type="ECO:0000313" key="2">
    <source>
        <dbReference type="EMBL" id="BES88850.1"/>
    </source>
</evidence>
<evidence type="ECO:0000256" key="1">
    <source>
        <dbReference type="SAM" id="MobiDB-lite"/>
    </source>
</evidence>
<gene>
    <name evidence="2" type="ORF">NTJ_01657</name>
</gene>
<organism evidence="2 3">
    <name type="scientific">Nesidiocoris tenuis</name>
    <dbReference type="NCBI Taxonomy" id="355587"/>
    <lineage>
        <taxon>Eukaryota</taxon>
        <taxon>Metazoa</taxon>
        <taxon>Ecdysozoa</taxon>
        <taxon>Arthropoda</taxon>
        <taxon>Hexapoda</taxon>
        <taxon>Insecta</taxon>
        <taxon>Pterygota</taxon>
        <taxon>Neoptera</taxon>
        <taxon>Paraneoptera</taxon>
        <taxon>Hemiptera</taxon>
        <taxon>Heteroptera</taxon>
        <taxon>Panheteroptera</taxon>
        <taxon>Cimicomorpha</taxon>
        <taxon>Miridae</taxon>
        <taxon>Dicyphina</taxon>
        <taxon>Nesidiocoris</taxon>
    </lineage>
</organism>
<proteinExistence type="predicted"/>
<accession>A0ABN7A9F5</accession>
<dbReference type="EMBL" id="AP028909">
    <property type="protein sequence ID" value="BES88850.1"/>
    <property type="molecule type" value="Genomic_DNA"/>
</dbReference>
<keyword evidence="3" id="KW-1185">Reference proteome</keyword>
<feature type="compositionally biased region" description="Basic and acidic residues" evidence="1">
    <location>
        <begin position="26"/>
        <end position="54"/>
    </location>
</feature>
<feature type="region of interest" description="Disordered" evidence="1">
    <location>
        <begin position="25"/>
        <end position="72"/>
    </location>
</feature>